<dbReference type="PRINTS" id="PR01399">
    <property type="entry name" value="ENTSNTHTASED"/>
</dbReference>
<evidence type="ECO:0000313" key="22">
    <source>
        <dbReference type="Proteomes" id="UP000183316"/>
    </source>
</evidence>
<sequence>MRVVHAGCGVNALSGLQKSCQFNILQDHVGLISVAHQAVLRLSSFSNMVDMKTTHTSLPFAGHTLHFVEFDPASFREQDLLWLPHYAQLQHAGRKRKTEHLAGRIAAIYALREYGYKCVPAIGELRQPVWPTGVYGSISHCGTTALAVVSRQPIGIDIEEIFSVQTARELTDNIITPAEHERLAECGLTFSLALTLAFSAKESAFKACERQTDAGFLRYQIRNCQHQQMNISGPNGDHIVQWLVRGNNVITLCLADKHPHTAACGLSGG</sequence>
<feature type="domain" description="4'-phosphopantetheinyl transferase N-terminal" evidence="20">
    <location>
        <begin position="87"/>
        <end position="150"/>
    </location>
</feature>
<dbReference type="InterPro" id="IPR037143">
    <property type="entry name" value="4-PPantetheinyl_Trfase_dom_sf"/>
</dbReference>
<evidence type="ECO:0000256" key="6">
    <source>
        <dbReference type="ARBA" id="ARBA00011503"/>
    </source>
</evidence>
<dbReference type="GO" id="GO:0008897">
    <property type="term" value="F:holo-[acyl-carrier-protein] synthase activity"/>
    <property type="evidence" value="ECO:0007669"/>
    <property type="project" value="InterPro"/>
</dbReference>
<evidence type="ECO:0000256" key="9">
    <source>
        <dbReference type="ARBA" id="ARBA00022723"/>
    </source>
</evidence>
<dbReference type="PATRIC" id="fig|941280.3.peg.4628"/>
<evidence type="ECO:0000256" key="5">
    <source>
        <dbReference type="ARBA" id="ARBA00008342"/>
    </source>
</evidence>
<evidence type="ECO:0000256" key="14">
    <source>
        <dbReference type="ARBA" id="ARBA00031996"/>
    </source>
</evidence>
<dbReference type="FunFam" id="3.90.470.20:FF:000012">
    <property type="entry name" value="Enterobactin synthase component D"/>
    <property type="match status" value="1"/>
</dbReference>
<feature type="binding site" evidence="17">
    <location>
        <position position="202"/>
    </location>
    <ligand>
        <name>CoA</name>
        <dbReference type="ChEBI" id="CHEBI:57287"/>
    </ligand>
</feature>
<evidence type="ECO:0000313" key="21">
    <source>
        <dbReference type="EMBL" id="ANK05924.1"/>
    </source>
</evidence>
<dbReference type="InterPro" id="IPR003542">
    <property type="entry name" value="Enbac_synth_compD-like"/>
</dbReference>
<evidence type="ECO:0000256" key="18">
    <source>
        <dbReference type="PIRSR" id="PIRSR603542-2"/>
    </source>
</evidence>
<evidence type="ECO:0000256" key="2">
    <source>
        <dbReference type="ARBA" id="ARBA00003937"/>
    </source>
</evidence>
<evidence type="ECO:0000256" key="11">
    <source>
        <dbReference type="ARBA" id="ARBA00023136"/>
    </source>
</evidence>
<keyword evidence="12" id="KW-0259">Enterobactin biosynthesis</keyword>
<comment type="cofactor">
    <cofactor evidence="1 18">
        <name>Mg(2+)</name>
        <dbReference type="ChEBI" id="CHEBI:18420"/>
    </cofactor>
</comment>
<evidence type="ECO:0000256" key="4">
    <source>
        <dbReference type="ARBA" id="ARBA00004993"/>
    </source>
</evidence>
<feature type="binding site" evidence="18">
    <location>
        <position position="158"/>
    </location>
    <ligand>
        <name>Mg(2+)</name>
        <dbReference type="ChEBI" id="CHEBI:18420"/>
    </ligand>
</feature>
<comment type="catalytic activity">
    <reaction evidence="16">
        <text>apo-[peptidyl-carrier protein] + CoA = holo-[peptidyl-carrier protein] + adenosine 3',5'-bisphosphate + H(+)</text>
        <dbReference type="Rhea" id="RHEA:46228"/>
        <dbReference type="Rhea" id="RHEA-COMP:11479"/>
        <dbReference type="Rhea" id="RHEA-COMP:11480"/>
        <dbReference type="ChEBI" id="CHEBI:15378"/>
        <dbReference type="ChEBI" id="CHEBI:29999"/>
        <dbReference type="ChEBI" id="CHEBI:57287"/>
        <dbReference type="ChEBI" id="CHEBI:58343"/>
        <dbReference type="ChEBI" id="CHEBI:64479"/>
    </reaction>
</comment>
<evidence type="ECO:0000256" key="13">
    <source>
        <dbReference type="ARBA" id="ARBA00029894"/>
    </source>
</evidence>
<evidence type="ECO:0000256" key="17">
    <source>
        <dbReference type="PIRSR" id="PIRSR603542-1"/>
    </source>
</evidence>
<comment type="function">
    <text evidence="2">Involved in the biosynthesis of the siderophore enterobactin (enterochelin), which is a macrocyclic trimeric lactone of N-(2,3-dihydroxybenzoyl)-serine. The serine trilactone serves as a scaffolding for the three catechol functionalities that provide hexadentate coordination for the tightly ligated iron(2+) atoms. Plays an essential role in the assembly of the enterobactin by catalyzing the transfer of the 4'-phosphopantetheine (Ppant) moiety from coenzyme A to the apo-domains of both EntB (ArCP domain) and EntF (PCP domain) to yield their holo-forms which make them competent for the activation of 2,3-dihydroxybenzoate (DHB) and L-serine, respectively.</text>
</comment>
<evidence type="ECO:0000256" key="10">
    <source>
        <dbReference type="ARBA" id="ARBA00022842"/>
    </source>
</evidence>
<dbReference type="GO" id="GO:0005886">
    <property type="term" value="C:plasma membrane"/>
    <property type="evidence" value="ECO:0007669"/>
    <property type="project" value="TreeGrafter"/>
</dbReference>
<dbReference type="EMBL" id="CP015085">
    <property type="protein sequence ID" value="ANK05924.1"/>
    <property type="molecule type" value="Genomic_DNA"/>
</dbReference>
<evidence type="ECO:0000256" key="8">
    <source>
        <dbReference type="ARBA" id="ARBA00022679"/>
    </source>
</evidence>
<dbReference type="UniPathway" id="UPA00017"/>
<reference evidence="21 22" key="1">
    <citation type="submission" date="2016-03" db="EMBL/GenBank/DDBJ databases">
        <title>Genome Sequence and Comparative Pathogenic Determinants of Uropathogenic Escherichia coli O25b:H4, a Clinical Isolate from Saudi Arabia.</title>
        <authorList>
            <person name="Alyamani E.A.J."/>
            <person name="Khiyami M.A."/>
            <person name="Booq R.Y."/>
            <person name="Bahwerth F.S."/>
            <person name="Vaisvil B."/>
            <person name="Schmitt D.P."/>
            <person name="Kapatral V."/>
        </authorList>
    </citation>
    <scope>NUCLEOTIDE SEQUENCE [LARGE SCALE GENOMIC DNA]</scope>
    <source>
        <strain evidence="21 22">O25b:H4</strain>
    </source>
</reference>
<evidence type="ECO:0000256" key="3">
    <source>
        <dbReference type="ARBA" id="ARBA00004370"/>
    </source>
</evidence>
<feature type="domain" description="4'-phosphopantetheinyl transferase" evidence="19">
    <location>
        <begin position="153"/>
        <end position="242"/>
    </location>
</feature>
<evidence type="ECO:0000256" key="16">
    <source>
        <dbReference type="ARBA" id="ARBA00049191"/>
    </source>
</evidence>
<dbReference type="PANTHER" id="PTHR38096:SF1">
    <property type="entry name" value="ENTEROBACTIN SYNTHASE COMPONENT D"/>
    <property type="match status" value="1"/>
</dbReference>
<feature type="binding site" evidence="17">
    <location>
        <position position="206"/>
    </location>
    <ligand>
        <name>CoA</name>
        <dbReference type="ChEBI" id="CHEBI:57287"/>
    </ligand>
</feature>
<keyword evidence="10 18" id="KW-0460">Magnesium</keyword>
<keyword evidence="8 21" id="KW-0808">Transferase</keyword>
<feature type="binding site" evidence="17">
    <location>
        <position position="157"/>
    </location>
    <ligand>
        <name>CoA</name>
        <dbReference type="ChEBI" id="CHEBI:57287"/>
    </ligand>
</feature>
<dbReference type="Gene3D" id="3.90.470.20">
    <property type="entry name" value="4'-phosphopantetheinyl transferase domain"/>
    <property type="match status" value="1"/>
</dbReference>
<dbReference type="PANTHER" id="PTHR38096">
    <property type="entry name" value="ENTEROBACTIN SYNTHASE COMPONENT D"/>
    <property type="match status" value="1"/>
</dbReference>
<dbReference type="InterPro" id="IPR041354">
    <property type="entry name" value="4PPT_N"/>
</dbReference>
<feature type="binding site" evidence="17">
    <location>
        <position position="104"/>
    </location>
    <ligand>
        <name>CoA</name>
        <dbReference type="ChEBI" id="CHEBI:57287"/>
    </ligand>
</feature>
<evidence type="ECO:0000256" key="15">
    <source>
        <dbReference type="ARBA" id="ARBA00049176"/>
    </source>
</evidence>
<feature type="binding site" evidence="18">
    <location>
        <position position="159"/>
    </location>
    <ligand>
        <name>Mg(2+)</name>
        <dbReference type="ChEBI" id="CHEBI:18420"/>
    </ligand>
</feature>
<dbReference type="NCBIfam" id="NF007604">
    <property type="entry name" value="PRK10251.1"/>
    <property type="match status" value="1"/>
</dbReference>
<dbReference type="Pfam" id="PF01648">
    <property type="entry name" value="ACPS"/>
    <property type="match status" value="1"/>
</dbReference>
<comment type="subcellular location">
    <subcellularLocation>
        <location evidence="3">Membrane</location>
    </subcellularLocation>
</comment>
<evidence type="ECO:0000259" key="20">
    <source>
        <dbReference type="Pfam" id="PF17837"/>
    </source>
</evidence>
<dbReference type="SUPFAM" id="SSF56214">
    <property type="entry name" value="4'-phosphopantetheinyl transferase"/>
    <property type="match status" value="1"/>
</dbReference>
<feature type="binding site" evidence="17">
    <location>
        <position position="96"/>
    </location>
    <ligand>
        <name>CoA</name>
        <dbReference type="ChEBI" id="CHEBI:57287"/>
    </ligand>
</feature>
<comment type="subunit">
    <text evidence="6">EntB, EntD, EntE, and EntF form a multienzyme complex called enterobactin synthase.</text>
</comment>
<gene>
    <name evidence="21" type="ORF">WLH_04663</name>
</gene>
<accession>A0A192CK90</accession>
<keyword evidence="9 18" id="KW-0479">Metal-binding</keyword>
<dbReference type="AlphaFoldDB" id="A0A192CK90"/>
<dbReference type="Pfam" id="PF17837">
    <property type="entry name" value="4PPT_N"/>
    <property type="match status" value="1"/>
</dbReference>
<feature type="binding site" evidence="17">
    <location>
        <begin position="139"/>
        <end position="140"/>
    </location>
    <ligand>
        <name>CoA</name>
        <dbReference type="ChEBI" id="CHEBI:57287"/>
    </ligand>
</feature>
<evidence type="ECO:0000256" key="7">
    <source>
        <dbReference type="ARBA" id="ARBA00019087"/>
    </source>
</evidence>
<keyword evidence="11" id="KW-0472">Membrane</keyword>
<feature type="binding site" evidence="18">
    <location>
        <position position="157"/>
    </location>
    <ligand>
        <name>Mg(2+)</name>
        <dbReference type="ChEBI" id="CHEBI:18420"/>
    </ligand>
</feature>
<comment type="pathway">
    <text evidence="4">Siderophore biosynthesis; enterobactin biosynthesis.</text>
</comment>
<protein>
    <recommendedName>
        <fullName evidence="7">Enterobactin synthase component D</fullName>
    </recommendedName>
    <alternativeName>
        <fullName evidence="13">4'-phosphopantetheinyl transferase EntD</fullName>
    </alternativeName>
    <alternativeName>
        <fullName evidence="14">Enterochelin synthase D</fullName>
    </alternativeName>
</protein>
<evidence type="ECO:0000256" key="12">
    <source>
        <dbReference type="ARBA" id="ARBA00023191"/>
    </source>
</evidence>
<dbReference type="GO" id="GO:0009239">
    <property type="term" value="P:enterobactin biosynthetic process"/>
    <property type="evidence" value="ECO:0007669"/>
    <property type="project" value="UniProtKB-UniPathway"/>
</dbReference>
<name>A0A192CK90_ECO25</name>
<evidence type="ECO:0000256" key="1">
    <source>
        <dbReference type="ARBA" id="ARBA00001946"/>
    </source>
</evidence>
<comment type="similarity">
    <text evidence="5">Belongs to the P-Pant transferase superfamily. EntD family.</text>
</comment>
<evidence type="ECO:0000259" key="19">
    <source>
        <dbReference type="Pfam" id="PF01648"/>
    </source>
</evidence>
<dbReference type="InterPro" id="IPR008278">
    <property type="entry name" value="4-PPantetheinyl_Trfase_dom"/>
</dbReference>
<dbReference type="Proteomes" id="UP000183316">
    <property type="component" value="Chromosome"/>
</dbReference>
<proteinExistence type="inferred from homology"/>
<dbReference type="GO" id="GO:0009366">
    <property type="term" value="C:enterobactin synthetase complex"/>
    <property type="evidence" value="ECO:0007669"/>
    <property type="project" value="InterPro"/>
</dbReference>
<organism evidence="21 22">
    <name type="scientific">Escherichia coli O25b:H4</name>
    <dbReference type="NCBI Taxonomy" id="941280"/>
    <lineage>
        <taxon>Bacteria</taxon>
        <taxon>Pseudomonadati</taxon>
        <taxon>Pseudomonadota</taxon>
        <taxon>Gammaproteobacteria</taxon>
        <taxon>Enterobacterales</taxon>
        <taxon>Enterobacteriaceae</taxon>
        <taxon>Escherichia</taxon>
    </lineage>
</organism>
<dbReference type="AntiFam" id="ANF00065">
    <property type="entry name" value="Translation of REP sequence"/>
</dbReference>
<comment type="catalytic activity">
    <reaction evidence="15">
        <text>apo-[aryl-carrier protein] + CoA = holo-[aryl-carrier protein] + adenosine 3',5'-bisphosphate + H(+)</text>
        <dbReference type="Rhea" id="RHEA:48404"/>
        <dbReference type="Rhea" id="RHEA-COMP:15903"/>
        <dbReference type="Rhea" id="RHEA-COMP:17557"/>
        <dbReference type="ChEBI" id="CHEBI:15378"/>
        <dbReference type="ChEBI" id="CHEBI:29999"/>
        <dbReference type="ChEBI" id="CHEBI:57287"/>
        <dbReference type="ChEBI" id="CHEBI:58343"/>
        <dbReference type="ChEBI" id="CHEBI:64479"/>
    </reaction>
</comment>
<dbReference type="GO" id="GO:0000287">
    <property type="term" value="F:magnesium ion binding"/>
    <property type="evidence" value="ECO:0007669"/>
    <property type="project" value="InterPro"/>
</dbReference>